<dbReference type="PRINTS" id="PR00301">
    <property type="entry name" value="HEATSHOCK70"/>
</dbReference>
<dbReference type="SUPFAM" id="SSF53067">
    <property type="entry name" value="Actin-like ATPase domain"/>
    <property type="match status" value="2"/>
</dbReference>
<dbReference type="PROSITE" id="PS00297">
    <property type="entry name" value="HSP70_1"/>
    <property type="match status" value="1"/>
</dbReference>
<dbReference type="EMBL" id="FOIJ01000002">
    <property type="protein sequence ID" value="SET16427.1"/>
    <property type="molecule type" value="Genomic_DNA"/>
</dbReference>
<dbReference type="AlphaFoldDB" id="A0A1I0CAA7"/>
<dbReference type="Proteomes" id="UP000199181">
    <property type="component" value="Unassembled WGS sequence"/>
</dbReference>
<evidence type="ECO:0000256" key="3">
    <source>
        <dbReference type="ARBA" id="ARBA00022840"/>
    </source>
</evidence>
<dbReference type="PROSITE" id="PS00329">
    <property type="entry name" value="HSP70_2"/>
    <property type="match status" value="1"/>
</dbReference>
<evidence type="ECO:0000256" key="1">
    <source>
        <dbReference type="ARBA" id="ARBA00007381"/>
    </source>
</evidence>
<dbReference type="InterPro" id="IPR043129">
    <property type="entry name" value="ATPase_NBD"/>
</dbReference>
<evidence type="ECO:0000313" key="5">
    <source>
        <dbReference type="Proteomes" id="UP000199181"/>
    </source>
</evidence>
<reference evidence="5" key="1">
    <citation type="submission" date="2016-10" db="EMBL/GenBank/DDBJ databases">
        <authorList>
            <person name="Varghese N."/>
            <person name="Submissions S."/>
        </authorList>
    </citation>
    <scope>NUCLEOTIDE SEQUENCE [LARGE SCALE GENOMIC DNA]</scope>
    <source>
        <strain evidence="5">DSM 16858</strain>
    </source>
</reference>
<evidence type="ECO:0000313" key="4">
    <source>
        <dbReference type="EMBL" id="SET16427.1"/>
    </source>
</evidence>
<keyword evidence="5" id="KW-1185">Reference proteome</keyword>
<evidence type="ECO:0000256" key="2">
    <source>
        <dbReference type="ARBA" id="ARBA00022741"/>
    </source>
</evidence>
<comment type="similarity">
    <text evidence="1">Belongs to the heat shock protein 70 family.</text>
</comment>
<name>A0A1I0CAA7_9BACT</name>
<dbReference type="InterPro" id="IPR018181">
    <property type="entry name" value="Heat_shock_70_CS"/>
</dbReference>
<dbReference type="Gene3D" id="3.30.420.40">
    <property type="match status" value="2"/>
</dbReference>
<proteinExistence type="inferred from homology"/>
<dbReference type="RefSeq" id="WP_093516046.1">
    <property type="nucleotide sequence ID" value="NZ_FOIJ01000002.1"/>
</dbReference>
<dbReference type="PANTHER" id="PTHR42749:SF1">
    <property type="entry name" value="CELL SHAPE-DETERMINING PROTEIN MREB"/>
    <property type="match status" value="1"/>
</dbReference>
<dbReference type="InterPro" id="IPR013126">
    <property type="entry name" value="Hsp_70_fam"/>
</dbReference>
<dbReference type="GO" id="GO:0005524">
    <property type="term" value="F:ATP binding"/>
    <property type="evidence" value="ECO:0007669"/>
    <property type="project" value="UniProtKB-KW"/>
</dbReference>
<dbReference type="CDD" id="cd10170">
    <property type="entry name" value="ASKHA_NBD_HSP70"/>
    <property type="match status" value="1"/>
</dbReference>
<protein>
    <submittedName>
        <fullName evidence="4">Molecular chaperone DnaK (HSP70)</fullName>
    </submittedName>
</protein>
<keyword evidence="3" id="KW-0067">ATP-binding</keyword>
<sequence>MARYAIGIDLGTTHCAVSYFNLEDGKPRGASQSMLPIPQLTAPGTVEPRPLLPSFLYLPSEQEFPGGSLGLPWNADATTVVGEFARSHGAKVPTRLVSSAKSWLSHPGVDRRSPLLPWQAPPEVRRVSPLEASARYLRHLREAWDATFARTREEAASAFAAQDVIITVPASFDAAARELTLEAAQAAGIPNLTLLEEPQAALYAWLEAQGESFRKKVKPGEVILVVDVGGGTSDFSVITVREQQGEVELVRVAVGDHILLGGDNMDLALAHTLSQKLAAEGKKLDPWQFNALTYGCRQAKEVLYADASLGRAPIAIPGRGSSLIGGTLRTELAREELDRLLTDGFFPPSPVTELPRTARRTGLAQMALPYAQDAGVTRHLAAFLTRQAQALASSPDAPVNVGGKSFLHPTAVLFNGGVFKAGPLKARVMEVLNSWLAADGGAPAQELQGADLDLSVARGAAYYGWVRQGHGLRIRGGTARAYYVGVETAMPAVPGMEPPVKALCVAPFGMEEGTQADVPPQEFGLVTGEPTRFRFFASSVRRDDRVGAMLDDVSGREDLEELAPIETTLPGQPQPYGDLTPVNLQAAVTEVGTLELRCVQKDGPERWKLELNVRMKE</sequence>
<organism evidence="4 5">
    <name type="scientific">Stigmatella erecta</name>
    <dbReference type="NCBI Taxonomy" id="83460"/>
    <lineage>
        <taxon>Bacteria</taxon>
        <taxon>Pseudomonadati</taxon>
        <taxon>Myxococcota</taxon>
        <taxon>Myxococcia</taxon>
        <taxon>Myxococcales</taxon>
        <taxon>Cystobacterineae</taxon>
        <taxon>Archangiaceae</taxon>
        <taxon>Stigmatella</taxon>
    </lineage>
</organism>
<dbReference type="PANTHER" id="PTHR42749">
    <property type="entry name" value="CELL SHAPE-DETERMINING PROTEIN MREB"/>
    <property type="match status" value="1"/>
</dbReference>
<keyword evidence="2" id="KW-0547">Nucleotide-binding</keyword>
<dbReference type="Pfam" id="PF00012">
    <property type="entry name" value="HSP70"/>
    <property type="match status" value="1"/>
</dbReference>
<dbReference type="GO" id="GO:0140662">
    <property type="term" value="F:ATP-dependent protein folding chaperone"/>
    <property type="evidence" value="ECO:0007669"/>
    <property type="project" value="InterPro"/>
</dbReference>
<gene>
    <name evidence="4" type="ORF">SAMN05443639_10236</name>
</gene>
<accession>A0A1I0CAA7</accession>